<dbReference type="Gene3D" id="3.40.50.1820">
    <property type="entry name" value="alpha/beta hydrolase"/>
    <property type="match status" value="1"/>
</dbReference>
<proteinExistence type="predicted"/>
<dbReference type="Proteomes" id="UP001284601">
    <property type="component" value="Unassembled WGS sequence"/>
</dbReference>
<accession>A0ABU4HSZ1</accession>
<comment type="caution">
    <text evidence="1">The sequence shown here is derived from an EMBL/GenBank/DDBJ whole genome shotgun (WGS) entry which is preliminary data.</text>
</comment>
<dbReference type="SUPFAM" id="SSF53474">
    <property type="entry name" value="alpha/beta-Hydrolases"/>
    <property type="match status" value="1"/>
</dbReference>
<dbReference type="RefSeq" id="WP_318598820.1">
    <property type="nucleotide sequence ID" value="NZ_JAWSTH010000056.1"/>
</dbReference>
<organism evidence="1 2">
    <name type="scientific">Conexibacter stalactiti</name>
    <dbReference type="NCBI Taxonomy" id="1940611"/>
    <lineage>
        <taxon>Bacteria</taxon>
        <taxon>Bacillati</taxon>
        <taxon>Actinomycetota</taxon>
        <taxon>Thermoleophilia</taxon>
        <taxon>Solirubrobacterales</taxon>
        <taxon>Conexibacteraceae</taxon>
        <taxon>Conexibacter</taxon>
    </lineage>
</organism>
<reference evidence="1 2" key="2">
    <citation type="submission" date="2023-10" db="EMBL/GenBank/DDBJ databases">
        <authorList>
            <person name="Han X.F."/>
        </authorList>
    </citation>
    <scope>NUCLEOTIDE SEQUENCE [LARGE SCALE GENOMIC DNA]</scope>
    <source>
        <strain evidence="1 2">KCTC 39840</strain>
    </source>
</reference>
<protein>
    <submittedName>
        <fullName evidence="1">Uncharacterized protein</fullName>
    </submittedName>
</protein>
<evidence type="ECO:0000313" key="1">
    <source>
        <dbReference type="EMBL" id="MDW5596436.1"/>
    </source>
</evidence>
<reference evidence="2" key="1">
    <citation type="submission" date="2023-07" db="EMBL/GenBank/DDBJ databases">
        <title>Conexibacter stalactiti sp. nov., isolated from stalactites in a lava cave and emended description of the genus Conexibacter.</title>
        <authorList>
            <person name="Lee S.D."/>
        </authorList>
    </citation>
    <scope>NUCLEOTIDE SEQUENCE [LARGE SCALE GENOMIC DNA]</scope>
    <source>
        <strain evidence="2">KCTC 39840</strain>
    </source>
</reference>
<sequence>MLRGVGTDAARLAELAAAVAPGHRRVVPEPPRFLYVGRDHVGQRWWVTSIDGEHEPATFGDALHAVEQLAAGIRAQWAAPSLLVGDGQGGELALALALIAPELVAGVVALDAALPQVPGWERPAAALDGLPVLLLPGAQPSAEIERTRRELLAAGARLSDGPPGIGAAEAALAGPPGVDADASALAAGWWREAAPAAAA</sequence>
<name>A0ABU4HSZ1_9ACTN</name>
<dbReference type="EMBL" id="JAWSTH010000056">
    <property type="protein sequence ID" value="MDW5596436.1"/>
    <property type="molecule type" value="Genomic_DNA"/>
</dbReference>
<keyword evidence="2" id="KW-1185">Reference proteome</keyword>
<gene>
    <name evidence="1" type="ORF">R7226_18965</name>
</gene>
<evidence type="ECO:0000313" key="2">
    <source>
        <dbReference type="Proteomes" id="UP001284601"/>
    </source>
</evidence>
<dbReference type="InterPro" id="IPR029058">
    <property type="entry name" value="AB_hydrolase_fold"/>
</dbReference>